<feature type="transmembrane region" description="Helical" evidence="1">
    <location>
        <begin position="77"/>
        <end position="97"/>
    </location>
</feature>
<dbReference type="Pfam" id="PF07853">
    <property type="entry name" value="DUF1648"/>
    <property type="match status" value="1"/>
</dbReference>
<keyword evidence="1" id="KW-0812">Transmembrane</keyword>
<reference evidence="3 4" key="1">
    <citation type="submission" date="2015-09" db="EMBL/GenBank/DDBJ databases">
        <authorList>
            <consortium name="Pathogen Informatics"/>
        </authorList>
    </citation>
    <scope>NUCLEOTIDE SEQUENCE [LARGE SCALE GENOMIC DNA]</scope>
    <source>
        <strain evidence="3 4">2789STDY5834889</strain>
    </source>
</reference>
<protein>
    <submittedName>
        <fullName evidence="3">Predicted integral membrane protein</fullName>
    </submittedName>
</protein>
<feature type="transmembrane region" description="Helical" evidence="1">
    <location>
        <begin position="5"/>
        <end position="24"/>
    </location>
</feature>
<sequence>MKKHVIIGSAICLATVLILGLFWGKLPMDVPIHFDSAGNVDSTLPKPIVVFGIPVICALINGVASFSLLHKQEKRKFMFYLIPVIAVVLAVAVIVLAI</sequence>
<dbReference type="EMBL" id="CZBX01000007">
    <property type="protein sequence ID" value="CUQ87747.1"/>
    <property type="molecule type" value="Genomic_DNA"/>
</dbReference>
<proteinExistence type="predicted"/>
<evidence type="ECO:0000313" key="4">
    <source>
        <dbReference type="Proteomes" id="UP000078383"/>
    </source>
</evidence>
<dbReference type="OrthoDB" id="9808690at2"/>
<keyword evidence="1" id="KW-1133">Transmembrane helix</keyword>
<dbReference type="InterPro" id="IPR012867">
    <property type="entry name" value="DUF1648"/>
</dbReference>
<evidence type="ECO:0000259" key="2">
    <source>
        <dbReference type="Pfam" id="PF07853"/>
    </source>
</evidence>
<gene>
    <name evidence="3" type="ORF">ERS852502_01624</name>
</gene>
<feature type="domain" description="DUF1648" evidence="2">
    <location>
        <begin position="11"/>
        <end position="57"/>
    </location>
</feature>
<evidence type="ECO:0000313" key="3">
    <source>
        <dbReference type="EMBL" id="CUQ87747.1"/>
    </source>
</evidence>
<feature type="transmembrane region" description="Helical" evidence="1">
    <location>
        <begin position="48"/>
        <end position="70"/>
    </location>
</feature>
<organism evidence="3 4">
    <name type="scientific">[Ruminococcus] torques</name>
    <dbReference type="NCBI Taxonomy" id="33039"/>
    <lineage>
        <taxon>Bacteria</taxon>
        <taxon>Bacillati</taxon>
        <taxon>Bacillota</taxon>
        <taxon>Clostridia</taxon>
        <taxon>Lachnospirales</taxon>
        <taxon>Lachnospiraceae</taxon>
        <taxon>Mediterraneibacter</taxon>
    </lineage>
</organism>
<name>A0A174ZPS0_9FIRM</name>
<keyword evidence="1" id="KW-0472">Membrane</keyword>
<accession>A0A174ZPS0</accession>
<dbReference type="Proteomes" id="UP000078383">
    <property type="component" value="Unassembled WGS sequence"/>
</dbReference>
<evidence type="ECO:0000256" key="1">
    <source>
        <dbReference type="SAM" id="Phobius"/>
    </source>
</evidence>
<dbReference type="RefSeq" id="WP_055172391.1">
    <property type="nucleotide sequence ID" value="NZ_CZBX01000007.1"/>
</dbReference>
<dbReference type="AlphaFoldDB" id="A0A174ZPS0"/>